<protein>
    <submittedName>
        <fullName evidence="2">GNAT family N-acetyltransferase</fullName>
    </submittedName>
</protein>
<reference evidence="2 3" key="1">
    <citation type="submission" date="2022-06" db="EMBL/GenBank/DDBJ databases">
        <authorList>
            <person name="Jeon C.O."/>
        </authorList>
    </citation>
    <scope>NUCLEOTIDE SEQUENCE [LARGE SCALE GENOMIC DNA]</scope>
    <source>
        <strain evidence="2 3">KCTC 13943</strain>
    </source>
</reference>
<dbReference type="Proteomes" id="UP001523262">
    <property type="component" value="Unassembled WGS sequence"/>
</dbReference>
<evidence type="ECO:0000313" key="3">
    <source>
        <dbReference type="Proteomes" id="UP001523262"/>
    </source>
</evidence>
<dbReference type="CDD" id="cd04301">
    <property type="entry name" value="NAT_SF"/>
    <property type="match status" value="1"/>
</dbReference>
<evidence type="ECO:0000259" key="1">
    <source>
        <dbReference type="PROSITE" id="PS51186"/>
    </source>
</evidence>
<evidence type="ECO:0000313" key="2">
    <source>
        <dbReference type="EMBL" id="MCM2532073.1"/>
    </source>
</evidence>
<dbReference type="EMBL" id="JAMQCR010000001">
    <property type="protein sequence ID" value="MCM2532073.1"/>
    <property type="molecule type" value="Genomic_DNA"/>
</dbReference>
<name>A0ABT0W913_9BACI</name>
<comment type="caution">
    <text evidence="2">The sequence shown here is derived from an EMBL/GenBank/DDBJ whole genome shotgun (WGS) entry which is preliminary data.</text>
</comment>
<proteinExistence type="predicted"/>
<dbReference type="SUPFAM" id="SSF55729">
    <property type="entry name" value="Acyl-CoA N-acyltransferases (Nat)"/>
    <property type="match status" value="1"/>
</dbReference>
<dbReference type="Gene3D" id="3.40.630.30">
    <property type="match status" value="1"/>
</dbReference>
<keyword evidence="3" id="KW-1185">Reference proteome</keyword>
<dbReference type="Pfam" id="PF00583">
    <property type="entry name" value="Acetyltransf_1"/>
    <property type="match status" value="1"/>
</dbReference>
<gene>
    <name evidence="2" type="ORF">NDK43_06310</name>
</gene>
<feature type="domain" description="N-acetyltransferase" evidence="1">
    <location>
        <begin position="3"/>
        <end position="155"/>
    </location>
</feature>
<organism evidence="2 3">
    <name type="scientific">Neobacillus pocheonensis</name>
    <dbReference type="NCBI Taxonomy" id="363869"/>
    <lineage>
        <taxon>Bacteria</taxon>
        <taxon>Bacillati</taxon>
        <taxon>Bacillota</taxon>
        <taxon>Bacilli</taxon>
        <taxon>Bacillales</taxon>
        <taxon>Bacillaceae</taxon>
        <taxon>Neobacillus</taxon>
    </lineage>
</organism>
<accession>A0ABT0W913</accession>
<dbReference type="InterPro" id="IPR016181">
    <property type="entry name" value="Acyl_CoA_acyltransferase"/>
</dbReference>
<sequence>MSMYLEGITHETLYIALEIINSNHEYNTFENGKAVRTIDEIEGEFINPLSTSSFIKLDDTYIGLIDYLKENPNDHYPWLGLLMIHRDYQGYGFGAEAYTLFENEMLERGIKYVRIGVLKVNTQAHSFWKSIGFVYYKSSVWKYGNEILCYEKHLG</sequence>
<dbReference type="PROSITE" id="PS51186">
    <property type="entry name" value="GNAT"/>
    <property type="match status" value="1"/>
</dbReference>
<dbReference type="InterPro" id="IPR000182">
    <property type="entry name" value="GNAT_dom"/>
</dbReference>